<protein>
    <recommendedName>
        <fullName evidence="3">Secreted protein</fullName>
    </recommendedName>
</protein>
<proteinExistence type="predicted"/>
<organism evidence="1 2">
    <name type="scientific">Characodon lateralis</name>
    <dbReference type="NCBI Taxonomy" id="208331"/>
    <lineage>
        <taxon>Eukaryota</taxon>
        <taxon>Metazoa</taxon>
        <taxon>Chordata</taxon>
        <taxon>Craniata</taxon>
        <taxon>Vertebrata</taxon>
        <taxon>Euteleostomi</taxon>
        <taxon>Actinopterygii</taxon>
        <taxon>Neopterygii</taxon>
        <taxon>Teleostei</taxon>
        <taxon>Neoteleostei</taxon>
        <taxon>Acanthomorphata</taxon>
        <taxon>Ovalentaria</taxon>
        <taxon>Atherinomorphae</taxon>
        <taxon>Cyprinodontiformes</taxon>
        <taxon>Goodeidae</taxon>
        <taxon>Characodon</taxon>
    </lineage>
</organism>
<accession>A0ABU7DCB4</accession>
<name>A0ABU7DCB4_9TELE</name>
<evidence type="ECO:0000313" key="1">
    <source>
        <dbReference type="EMBL" id="MED6272602.1"/>
    </source>
</evidence>
<reference evidence="1 2" key="1">
    <citation type="submission" date="2021-06" db="EMBL/GenBank/DDBJ databases">
        <authorList>
            <person name="Palmer J.M."/>
        </authorList>
    </citation>
    <scope>NUCLEOTIDE SEQUENCE [LARGE SCALE GENOMIC DNA]</scope>
    <source>
        <strain evidence="1 2">CL_MEX2019</strain>
        <tissue evidence="1">Muscle</tissue>
    </source>
</reference>
<sequence>MFTSSCCLLQTTSSCSSAVKPKVHQAEDSVGQNQAVIGWSRSATRTRTNIKEVILTFWSGPARVLT</sequence>
<keyword evidence="2" id="KW-1185">Reference proteome</keyword>
<comment type="caution">
    <text evidence="1">The sequence shown here is derived from an EMBL/GenBank/DDBJ whole genome shotgun (WGS) entry which is preliminary data.</text>
</comment>
<gene>
    <name evidence="1" type="ORF">CHARACLAT_032014</name>
</gene>
<dbReference type="EMBL" id="JAHUTJ010021864">
    <property type="protein sequence ID" value="MED6272602.1"/>
    <property type="molecule type" value="Genomic_DNA"/>
</dbReference>
<evidence type="ECO:0008006" key="3">
    <source>
        <dbReference type="Google" id="ProtNLM"/>
    </source>
</evidence>
<dbReference type="Proteomes" id="UP001352852">
    <property type="component" value="Unassembled WGS sequence"/>
</dbReference>
<evidence type="ECO:0000313" key="2">
    <source>
        <dbReference type="Proteomes" id="UP001352852"/>
    </source>
</evidence>